<evidence type="ECO:0000259" key="4">
    <source>
        <dbReference type="PROSITE" id="PS50995"/>
    </source>
</evidence>
<proteinExistence type="predicted"/>
<dbReference type="InterPro" id="IPR036390">
    <property type="entry name" value="WH_DNA-bd_sf"/>
</dbReference>
<evidence type="ECO:0000256" key="2">
    <source>
        <dbReference type="ARBA" id="ARBA00023125"/>
    </source>
</evidence>
<dbReference type="Proteomes" id="UP000198304">
    <property type="component" value="Unassembled WGS sequence"/>
</dbReference>
<name>A0A239F925_9FIRM</name>
<evidence type="ECO:0000256" key="1">
    <source>
        <dbReference type="ARBA" id="ARBA00023015"/>
    </source>
</evidence>
<dbReference type="PROSITE" id="PS50995">
    <property type="entry name" value="HTH_MARR_2"/>
    <property type="match status" value="1"/>
</dbReference>
<keyword evidence="3" id="KW-0804">Transcription</keyword>
<dbReference type="PANTHER" id="PTHR42756:SF1">
    <property type="entry name" value="TRANSCRIPTIONAL REPRESSOR OF EMRAB OPERON"/>
    <property type="match status" value="1"/>
</dbReference>
<evidence type="ECO:0000256" key="3">
    <source>
        <dbReference type="ARBA" id="ARBA00023163"/>
    </source>
</evidence>
<dbReference type="PANTHER" id="PTHR42756">
    <property type="entry name" value="TRANSCRIPTIONAL REGULATOR, MARR"/>
    <property type="match status" value="1"/>
</dbReference>
<dbReference type="SUPFAM" id="SSF46785">
    <property type="entry name" value="Winged helix' DNA-binding domain"/>
    <property type="match status" value="1"/>
</dbReference>
<sequence>MNLPKKPIRNLRLYIVVKAFYPCSIISFTPKTGIITGKYLKFKKIFKISIDTSLISNYNENMKTNTIISLISTIRERAHKFIMREMKERNIKGLVTSHGDILVALFKEQVLTMKDIANRIEKDKSTVTALVDKLIDIGYIKKEKDPSDNRVILVMLTEEGKKLQSNFEEISNALLSTVYKGFSEGEKEILIKSLNKIKENF</sequence>
<organism evidence="5 6">
    <name type="scientific">Anaerovirgula multivorans</name>
    <dbReference type="NCBI Taxonomy" id="312168"/>
    <lineage>
        <taxon>Bacteria</taxon>
        <taxon>Bacillati</taxon>
        <taxon>Bacillota</taxon>
        <taxon>Clostridia</taxon>
        <taxon>Peptostreptococcales</taxon>
        <taxon>Natronincolaceae</taxon>
        <taxon>Anaerovirgula</taxon>
    </lineage>
</organism>
<keyword evidence="2 5" id="KW-0238">DNA-binding</keyword>
<dbReference type="Pfam" id="PF01047">
    <property type="entry name" value="MarR"/>
    <property type="match status" value="1"/>
</dbReference>
<dbReference type="InterPro" id="IPR000835">
    <property type="entry name" value="HTH_MarR-typ"/>
</dbReference>
<reference evidence="5 6" key="1">
    <citation type="submission" date="2017-06" db="EMBL/GenBank/DDBJ databases">
        <authorList>
            <person name="Kim H.J."/>
            <person name="Triplett B.A."/>
        </authorList>
    </citation>
    <scope>NUCLEOTIDE SEQUENCE [LARGE SCALE GENOMIC DNA]</scope>
    <source>
        <strain evidence="5 6">SCA</strain>
    </source>
</reference>
<dbReference type="Gene3D" id="1.10.10.10">
    <property type="entry name" value="Winged helix-like DNA-binding domain superfamily/Winged helix DNA-binding domain"/>
    <property type="match status" value="1"/>
</dbReference>
<dbReference type="AlphaFoldDB" id="A0A239F925"/>
<gene>
    <name evidence="5" type="ORF">SAMN05446037_101241</name>
</gene>
<protein>
    <submittedName>
        <fullName evidence="5">DNA-binding transcriptional regulator, MarR family</fullName>
    </submittedName>
</protein>
<keyword evidence="1" id="KW-0805">Transcription regulation</keyword>
<keyword evidence="6" id="KW-1185">Reference proteome</keyword>
<dbReference type="InterPro" id="IPR036388">
    <property type="entry name" value="WH-like_DNA-bd_sf"/>
</dbReference>
<dbReference type="SMART" id="SM00347">
    <property type="entry name" value="HTH_MARR"/>
    <property type="match status" value="1"/>
</dbReference>
<evidence type="ECO:0000313" key="5">
    <source>
        <dbReference type="EMBL" id="SNS52662.1"/>
    </source>
</evidence>
<dbReference type="GO" id="GO:0003677">
    <property type="term" value="F:DNA binding"/>
    <property type="evidence" value="ECO:0007669"/>
    <property type="project" value="UniProtKB-KW"/>
</dbReference>
<dbReference type="EMBL" id="FZOJ01000012">
    <property type="protein sequence ID" value="SNS52662.1"/>
    <property type="molecule type" value="Genomic_DNA"/>
</dbReference>
<feature type="domain" description="HTH marR-type" evidence="4">
    <location>
        <begin position="64"/>
        <end position="199"/>
    </location>
</feature>
<dbReference type="PRINTS" id="PR00598">
    <property type="entry name" value="HTHMARR"/>
</dbReference>
<accession>A0A239F925</accession>
<evidence type="ECO:0000313" key="6">
    <source>
        <dbReference type="Proteomes" id="UP000198304"/>
    </source>
</evidence>
<dbReference type="GO" id="GO:0003700">
    <property type="term" value="F:DNA-binding transcription factor activity"/>
    <property type="evidence" value="ECO:0007669"/>
    <property type="project" value="InterPro"/>
</dbReference>